<dbReference type="GO" id="GO:0016757">
    <property type="term" value="F:glycosyltransferase activity"/>
    <property type="evidence" value="ECO:0007669"/>
    <property type="project" value="UniProtKB-KW"/>
</dbReference>
<dbReference type="AlphaFoldDB" id="A0AAU7CQZ5"/>
<dbReference type="InterPro" id="IPR001296">
    <property type="entry name" value="Glyco_trans_1"/>
</dbReference>
<dbReference type="PANTHER" id="PTHR12526">
    <property type="entry name" value="GLYCOSYLTRANSFERASE"/>
    <property type="match status" value="1"/>
</dbReference>
<organism evidence="2">
    <name type="scientific">Singulisphaera sp. Ch08</name>
    <dbReference type="NCBI Taxonomy" id="3120278"/>
    <lineage>
        <taxon>Bacteria</taxon>
        <taxon>Pseudomonadati</taxon>
        <taxon>Planctomycetota</taxon>
        <taxon>Planctomycetia</taxon>
        <taxon>Isosphaerales</taxon>
        <taxon>Isosphaeraceae</taxon>
        <taxon>Singulisphaera</taxon>
    </lineage>
</organism>
<dbReference type="CDD" id="cd03801">
    <property type="entry name" value="GT4_PimA-like"/>
    <property type="match status" value="1"/>
</dbReference>
<sequence>MRLVVYSHKPCWPSACSPSGFATDGGFPFQMAALSELFESTCLVVPCSPPEDRVGGAPLVGHHLSVVPLSPMLGRGIMRKLGFPFWALGNGRTILKSFGLADAIHTPIPGDVGTVGMVLAAVGGKRLFVRHCGDWSRRKTVAELFWRWFIESFADRRNLMLATGGADLPPSASNHEIQWIFSTSLRESELVGCGVVHEPPEDGRARLIIACRQEREKGTGVVLESLPLILNDFPRATLDVVGDGGALVGLREQARSLGLNGCVTFHGKVDHDRVTDLFRGADLFCYPTSASEGFPKVVLEALACGVPVVTTRVSVLPRLIEQGGGVLIEEATPAAVASAVKTCLSHAESYRDLSRRAVQTASRYSLERWRDTIGDLLRERWGPLRAHD</sequence>
<gene>
    <name evidence="2" type="ORF">V5E97_15300</name>
</gene>
<protein>
    <submittedName>
        <fullName evidence="2">Glycosyltransferase family 4 protein</fullName>
        <ecNumber evidence="2">2.4.-.-</ecNumber>
    </submittedName>
</protein>
<reference evidence="2" key="1">
    <citation type="submission" date="2024-05" db="EMBL/GenBank/DDBJ databases">
        <title>Planctomycetes of the genus Singulisphaera possess chitinolytic capabilities.</title>
        <authorList>
            <person name="Ivanova A."/>
        </authorList>
    </citation>
    <scope>NUCLEOTIDE SEQUENCE</scope>
    <source>
        <strain evidence="2">Ch08T</strain>
    </source>
</reference>
<keyword evidence="2" id="KW-0808">Transferase</keyword>
<dbReference type="EMBL" id="CP155447">
    <property type="protein sequence ID" value="XBH07352.1"/>
    <property type="molecule type" value="Genomic_DNA"/>
</dbReference>
<dbReference type="Gene3D" id="3.40.50.2000">
    <property type="entry name" value="Glycogen Phosphorylase B"/>
    <property type="match status" value="2"/>
</dbReference>
<proteinExistence type="predicted"/>
<evidence type="ECO:0000259" key="1">
    <source>
        <dbReference type="Pfam" id="PF00534"/>
    </source>
</evidence>
<name>A0AAU7CQZ5_9BACT</name>
<keyword evidence="2" id="KW-0328">Glycosyltransferase</keyword>
<dbReference type="Pfam" id="PF00534">
    <property type="entry name" value="Glycos_transf_1"/>
    <property type="match status" value="1"/>
</dbReference>
<dbReference type="RefSeq" id="WP_406700189.1">
    <property type="nucleotide sequence ID" value="NZ_CP155447.1"/>
</dbReference>
<dbReference type="EC" id="2.4.-.-" evidence="2"/>
<dbReference type="PANTHER" id="PTHR12526:SF637">
    <property type="entry name" value="GLYCOSYLTRANSFERASE EPSF-RELATED"/>
    <property type="match status" value="1"/>
</dbReference>
<accession>A0AAU7CQZ5</accession>
<dbReference type="SUPFAM" id="SSF53756">
    <property type="entry name" value="UDP-Glycosyltransferase/glycogen phosphorylase"/>
    <property type="match status" value="1"/>
</dbReference>
<feature type="domain" description="Glycosyl transferase family 1" evidence="1">
    <location>
        <begin position="203"/>
        <end position="357"/>
    </location>
</feature>
<evidence type="ECO:0000313" key="2">
    <source>
        <dbReference type="EMBL" id="XBH07352.1"/>
    </source>
</evidence>